<gene>
    <name evidence="1" type="ORF">AVDCRST_MAG28-3066</name>
</gene>
<dbReference type="EMBL" id="CADCVE010000074">
    <property type="protein sequence ID" value="CAA9459825.1"/>
    <property type="molecule type" value="Genomic_DNA"/>
</dbReference>
<sequence length="60" mass="6741">MNIRQANGMGRVHVAKPQMKETYCGRPVNEEEWLTTSKEANCTGCARAGAPRPEERERGH</sequence>
<organism evidence="1">
    <name type="scientific">uncultured Rubrobacteraceae bacterium</name>
    <dbReference type="NCBI Taxonomy" id="349277"/>
    <lineage>
        <taxon>Bacteria</taxon>
        <taxon>Bacillati</taxon>
        <taxon>Actinomycetota</taxon>
        <taxon>Rubrobacteria</taxon>
        <taxon>Rubrobacterales</taxon>
        <taxon>Rubrobacteraceae</taxon>
        <taxon>environmental samples</taxon>
    </lineage>
</organism>
<accession>A0A6J4QZH2</accession>
<protein>
    <submittedName>
        <fullName evidence="1">Uncharacterized protein</fullName>
    </submittedName>
</protein>
<proteinExistence type="predicted"/>
<reference evidence="1" key="1">
    <citation type="submission" date="2020-02" db="EMBL/GenBank/DDBJ databases">
        <authorList>
            <person name="Meier V. D."/>
        </authorList>
    </citation>
    <scope>NUCLEOTIDE SEQUENCE</scope>
    <source>
        <strain evidence="1">AVDCRST_MAG28</strain>
    </source>
</reference>
<name>A0A6J4QZH2_9ACTN</name>
<dbReference type="AlphaFoldDB" id="A0A6J4QZH2"/>
<evidence type="ECO:0000313" key="1">
    <source>
        <dbReference type="EMBL" id="CAA9459825.1"/>
    </source>
</evidence>